<feature type="chain" id="PRO_5035768354" description="Secreted protein" evidence="1">
    <location>
        <begin position="17"/>
        <end position="76"/>
    </location>
</feature>
<reference evidence="2" key="1">
    <citation type="submission" date="2020-12" db="EMBL/GenBank/DDBJ databases">
        <title>WGS assembly of Carya illinoinensis cv. Pawnee.</title>
        <authorList>
            <person name="Platts A."/>
            <person name="Shu S."/>
            <person name="Wright S."/>
            <person name="Barry K."/>
            <person name="Edger P."/>
            <person name="Pires J.C."/>
            <person name="Schmutz J."/>
        </authorList>
    </citation>
    <scope>NUCLEOTIDE SEQUENCE</scope>
    <source>
        <tissue evidence="2">Leaf</tissue>
    </source>
</reference>
<proteinExistence type="predicted"/>
<evidence type="ECO:0000313" key="3">
    <source>
        <dbReference type="Proteomes" id="UP000811609"/>
    </source>
</evidence>
<sequence length="76" mass="8725">MQPIMSLEVLSTLSAALYILPSLLPAQNYHEKCNKHAFGELSKESTMIKTRDSSYYKICTFLQSEKIKETNLPMIR</sequence>
<name>A0A8T1NC29_CARIL</name>
<gene>
    <name evidence="2" type="ORF">CIPAW_15G055100</name>
</gene>
<comment type="caution">
    <text evidence="2">The sequence shown here is derived from an EMBL/GenBank/DDBJ whole genome shotgun (WGS) entry which is preliminary data.</text>
</comment>
<evidence type="ECO:0000313" key="2">
    <source>
        <dbReference type="EMBL" id="KAG6626527.1"/>
    </source>
</evidence>
<feature type="signal peptide" evidence="1">
    <location>
        <begin position="1"/>
        <end position="16"/>
    </location>
</feature>
<protein>
    <recommendedName>
        <fullName evidence="4">Secreted protein</fullName>
    </recommendedName>
</protein>
<keyword evidence="3" id="KW-1185">Reference proteome</keyword>
<dbReference type="Proteomes" id="UP000811609">
    <property type="component" value="Chromosome 15"/>
</dbReference>
<evidence type="ECO:0000256" key="1">
    <source>
        <dbReference type="SAM" id="SignalP"/>
    </source>
</evidence>
<dbReference type="AlphaFoldDB" id="A0A8T1NC29"/>
<evidence type="ECO:0008006" key="4">
    <source>
        <dbReference type="Google" id="ProtNLM"/>
    </source>
</evidence>
<dbReference type="EMBL" id="CM031823">
    <property type="protein sequence ID" value="KAG6626527.1"/>
    <property type="molecule type" value="Genomic_DNA"/>
</dbReference>
<keyword evidence="1" id="KW-0732">Signal</keyword>
<organism evidence="2 3">
    <name type="scientific">Carya illinoinensis</name>
    <name type="common">Pecan</name>
    <dbReference type="NCBI Taxonomy" id="32201"/>
    <lineage>
        <taxon>Eukaryota</taxon>
        <taxon>Viridiplantae</taxon>
        <taxon>Streptophyta</taxon>
        <taxon>Embryophyta</taxon>
        <taxon>Tracheophyta</taxon>
        <taxon>Spermatophyta</taxon>
        <taxon>Magnoliopsida</taxon>
        <taxon>eudicotyledons</taxon>
        <taxon>Gunneridae</taxon>
        <taxon>Pentapetalae</taxon>
        <taxon>rosids</taxon>
        <taxon>fabids</taxon>
        <taxon>Fagales</taxon>
        <taxon>Juglandaceae</taxon>
        <taxon>Carya</taxon>
    </lineage>
</organism>
<accession>A0A8T1NC29</accession>